<gene>
    <name evidence="2" type="ORF">HMPREF1535_03015</name>
</gene>
<evidence type="ECO:0000313" key="3">
    <source>
        <dbReference type="Proteomes" id="UP000033047"/>
    </source>
</evidence>
<dbReference type="PANTHER" id="PTHR30283:SF4">
    <property type="entry name" value="PEROXIDE STRESS RESISTANCE PROTEIN YAAA"/>
    <property type="match status" value="1"/>
</dbReference>
<dbReference type="RefSeq" id="WP_007652812.1">
    <property type="nucleotide sequence ID" value="NZ_KQ033913.1"/>
</dbReference>
<dbReference type="NCBIfam" id="NF002547">
    <property type="entry name" value="PRK02101.2-5"/>
    <property type="match status" value="1"/>
</dbReference>
<name>A0A0F5J6P4_9BACT</name>
<proteinExistence type="inferred from homology"/>
<dbReference type="STRING" id="927665.HMPREF1535_03015"/>
<accession>A0A0F5J6P4</accession>
<dbReference type="Pfam" id="PF03883">
    <property type="entry name" value="H2O2_YaaD"/>
    <property type="match status" value="1"/>
</dbReference>
<dbReference type="HOGENOM" id="CLU_061989_0_1_10"/>
<organism evidence="2 3">
    <name type="scientific">Parabacteroides goldsteinii DSM 19448 = WAL 12034</name>
    <dbReference type="NCBI Taxonomy" id="927665"/>
    <lineage>
        <taxon>Bacteria</taxon>
        <taxon>Pseudomonadati</taxon>
        <taxon>Bacteroidota</taxon>
        <taxon>Bacteroidia</taxon>
        <taxon>Bacteroidales</taxon>
        <taxon>Tannerellaceae</taxon>
        <taxon>Parabacteroides</taxon>
    </lineage>
</organism>
<dbReference type="GO" id="GO:0033194">
    <property type="term" value="P:response to hydroperoxide"/>
    <property type="evidence" value="ECO:0007669"/>
    <property type="project" value="TreeGrafter"/>
</dbReference>
<comment type="similarity">
    <text evidence="1">Belongs to the UPF0246 family.</text>
</comment>
<dbReference type="InterPro" id="IPR005583">
    <property type="entry name" value="YaaA"/>
</dbReference>
<dbReference type="AlphaFoldDB" id="A0A0F5J6P4"/>
<dbReference type="GO" id="GO:0005829">
    <property type="term" value="C:cytosol"/>
    <property type="evidence" value="ECO:0007669"/>
    <property type="project" value="TreeGrafter"/>
</dbReference>
<dbReference type="Proteomes" id="UP000033047">
    <property type="component" value="Unassembled WGS sequence"/>
</dbReference>
<dbReference type="HAMAP" id="MF_00652">
    <property type="entry name" value="UPF0246"/>
    <property type="match status" value="1"/>
</dbReference>
<evidence type="ECO:0000256" key="1">
    <source>
        <dbReference type="HAMAP-Rule" id="MF_00652"/>
    </source>
</evidence>
<dbReference type="EMBL" id="AQHV01000014">
    <property type="protein sequence ID" value="KKB53474.1"/>
    <property type="molecule type" value="Genomic_DNA"/>
</dbReference>
<reference evidence="2 3" key="1">
    <citation type="submission" date="2013-04" db="EMBL/GenBank/DDBJ databases">
        <title>The Genome Sequence of Parabacteroides goldsteinii DSM 19448.</title>
        <authorList>
            <consortium name="The Broad Institute Genomics Platform"/>
            <person name="Earl A."/>
            <person name="Ward D."/>
            <person name="Feldgarden M."/>
            <person name="Gevers D."/>
            <person name="Martens E."/>
            <person name="Sakamoto M."/>
            <person name="Benno Y."/>
            <person name="Song Y."/>
            <person name="Liu C."/>
            <person name="Lee J."/>
            <person name="Bolanos M."/>
            <person name="Vaisanen M.L."/>
            <person name="Finegold S.M."/>
            <person name="Walker B."/>
            <person name="Young S."/>
            <person name="Zeng Q."/>
            <person name="Gargeya S."/>
            <person name="Fitzgerald M."/>
            <person name="Haas B."/>
            <person name="Abouelleil A."/>
            <person name="Allen A.W."/>
            <person name="Alvarado L."/>
            <person name="Arachchi H.M."/>
            <person name="Berlin A.M."/>
            <person name="Chapman S.B."/>
            <person name="Gainer-Dewar J."/>
            <person name="Goldberg J."/>
            <person name="Griggs A."/>
            <person name="Gujja S."/>
            <person name="Hansen M."/>
            <person name="Howarth C."/>
            <person name="Imamovic A."/>
            <person name="Ireland A."/>
            <person name="Larimer J."/>
            <person name="McCowan C."/>
            <person name="Murphy C."/>
            <person name="Pearson M."/>
            <person name="Poon T.W."/>
            <person name="Priest M."/>
            <person name="Roberts A."/>
            <person name="Saif S."/>
            <person name="Shea T."/>
            <person name="Sisk P."/>
            <person name="Sykes S."/>
            <person name="Wortman J."/>
            <person name="Nusbaum C."/>
            <person name="Birren B."/>
        </authorList>
    </citation>
    <scope>NUCLEOTIDE SEQUENCE [LARGE SCALE GENOMIC DNA]</scope>
    <source>
        <strain evidence="2 3">DSM 19448</strain>
    </source>
</reference>
<dbReference type="PATRIC" id="fig|927665.4.peg.3098"/>
<sequence>MLIILTSAKTMTGTSKIKAPAGTMPRFAQEANEIALNMAQFSTDDLKKILKLNPKLALENYNRFQEFHTAEVHSLQALLAYTGVVFKNINPKDFTEDDFLYANDHLRIASICYGLLRPLDLIKPYRMEYEVKLPELGEGNMYNYWRPRQTELLIDEVKKSDNILINLASQEIQGAYDWKKVGSTVRIITPEFKVWKDGKAQTIVIYMKMARGQMTRYILKNRITDPEALKNFSWEGFTYDESLSNGDNWVFLQS</sequence>
<protein>
    <recommendedName>
        <fullName evidence="1">UPF0246 protein HMPREF1535_03015</fullName>
    </recommendedName>
</protein>
<comment type="caution">
    <text evidence="2">The sequence shown here is derived from an EMBL/GenBank/DDBJ whole genome shotgun (WGS) entry which is preliminary data.</text>
</comment>
<evidence type="ECO:0000313" key="2">
    <source>
        <dbReference type="EMBL" id="KKB53474.1"/>
    </source>
</evidence>
<dbReference type="PANTHER" id="PTHR30283">
    <property type="entry name" value="PEROXIDE STRESS RESPONSE PROTEIN YAAA"/>
    <property type="match status" value="1"/>
</dbReference>
<dbReference type="GeneID" id="69979530"/>